<keyword evidence="1" id="KW-1015">Disulfide bond</keyword>
<feature type="non-terminal residue" evidence="5">
    <location>
        <position position="203"/>
    </location>
</feature>
<dbReference type="PANTHER" id="PTHR45080:SF33">
    <property type="entry name" value="IG-LIKE DOMAIN-CONTAINING PROTEIN"/>
    <property type="match status" value="1"/>
</dbReference>
<keyword evidence="2" id="KW-0393">Immunoglobulin domain</keyword>
<dbReference type="EMBL" id="GEBQ01000302">
    <property type="protein sequence ID" value="JAT39675.1"/>
    <property type="molecule type" value="Transcribed_RNA"/>
</dbReference>
<dbReference type="GO" id="GO:0030424">
    <property type="term" value="C:axon"/>
    <property type="evidence" value="ECO:0007669"/>
    <property type="project" value="TreeGrafter"/>
</dbReference>
<dbReference type="SMART" id="SM00408">
    <property type="entry name" value="IGc2"/>
    <property type="match status" value="1"/>
</dbReference>
<evidence type="ECO:0000256" key="2">
    <source>
        <dbReference type="ARBA" id="ARBA00023319"/>
    </source>
</evidence>
<gene>
    <name evidence="5" type="ORF">g.7334</name>
</gene>
<dbReference type="GO" id="GO:0008046">
    <property type="term" value="F:axon guidance receptor activity"/>
    <property type="evidence" value="ECO:0007669"/>
    <property type="project" value="TreeGrafter"/>
</dbReference>
<protein>
    <recommendedName>
        <fullName evidence="6">Ig-like domain-containing protein</fullName>
    </recommendedName>
</protein>
<dbReference type="SUPFAM" id="SSF49265">
    <property type="entry name" value="Fibronectin type III"/>
    <property type="match status" value="1"/>
</dbReference>
<sequence>LVCTVYGNPTPNMIWYHEGAMVVATKRYSTDTIANRHVLTIQPVHRTDFGNFSCVAENPLGRSKHTIQFTGKPGKLRIISSPYSSSTHSYNLVWQVDSASPLEESRVTYRKIMINDSHQQVGAWLETTFKPPTSARRASLSFLISGLDSSSVFQARVQVRNRYGWSDLSDPHQFYTRGADHELFENNVEHLSSKSGDLHSSVQ</sequence>
<dbReference type="GO" id="GO:0043025">
    <property type="term" value="C:neuronal cell body"/>
    <property type="evidence" value="ECO:0007669"/>
    <property type="project" value="TreeGrafter"/>
</dbReference>
<dbReference type="GO" id="GO:0007156">
    <property type="term" value="P:homophilic cell adhesion via plasma membrane adhesion molecules"/>
    <property type="evidence" value="ECO:0007669"/>
    <property type="project" value="TreeGrafter"/>
</dbReference>
<dbReference type="CDD" id="cd00096">
    <property type="entry name" value="Ig"/>
    <property type="match status" value="1"/>
</dbReference>
<dbReference type="InterPro" id="IPR007110">
    <property type="entry name" value="Ig-like_dom"/>
</dbReference>
<evidence type="ECO:0000259" key="3">
    <source>
        <dbReference type="PROSITE" id="PS50835"/>
    </source>
</evidence>
<dbReference type="InterPro" id="IPR003598">
    <property type="entry name" value="Ig_sub2"/>
</dbReference>
<evidence type="ECO:0000313" key="5">
    <source>
        <dbReference type="EMBL" id="JAT39675.1"/>
    </source>
</evidence>
<dbReference type="Gene3D" id="2.60.40.10">
    <property type="entry name" value="Immunoglobulins"/>
    <property type="match status" value="2"/>
</dbReference>
<dbReference type="InterPro" id="IPR013098">
    <property type="entry name" value="Ig_I-set"/>
</dbReference>
<dbReference type="GO" id="GO:0050808">
    <property type="term" value="P:synapse organization"/>
    <property type="evidence" value="ECO:0007669"/>
    <property type="project" value="TreeGrafter"/>
</dbReference>
<dbReference type="InterPro" id="IPR036179">
    <property type="entry name" value="Ig-like_dom_sf"/>
</dbReference>
<feature type="domain" description="Ig-like" evidence="3">
    <location>
        <begin position="1"/>
        <end position="70"/>
    </location>
</feature>
<evidence type="ECO:0008006" key="6">
    <source>
        <dbReference type="Google" id="ProtNLM"/>
    </source>
</evidence>
<dbReference type="InterPro" id="IPR013783">
    <property type="entry name" value="Ig-like_fold"/>
</dbReference>
<dbReference type="AlphaFoldDB" id="A0A1B6MUR7"/>
<accession>A0A1B6MUR7</accession>
<feature type="non-terminal residue" evidence="5">
    <location>
        <position position="1"/>
    </location>
</feature>
<dbReference type="PROSITE" id="PS50853">
    <property type="entry name" value="FN3"/>
    <property type="match status" value="1"/>
</dbReference>
<dbReference type="InterPro" id="IPR003961">
    <property type="entry name" value="FN3_dom"/>
</dbReference>
<dbReference type="CDD" id="cd00063">
    <property type="entry name" value="FN3"/>
    <property type="match status" value="1"/>
</dbReference>
<dbReference type="SUPFAM" id="SSF48726">
    <property type="entry name" value="Immunoglobulin"/>
    <property type="match status" value="1"/>
</dbReference>
<dbReference type="GO" id="GO:0005886">
    <property type="term" value="C:plasma membrane"/>
    <property type="evidence" value="ECO:0007669"/>
    <property type="project" value="TreeGrafter"/>
</dbReference>
<dbReference type="PANTHER" id="PTHR45080">
    <property type="entry name" value="CONTACTIN 5"/>
    <property type="match status" value="1"/>
</dbReference>
<organism evidence="5">
    <name type="scientific">Graphocephala atropunctata</name>
    <dbReference type="NCBI Taxonomy" id="36148"/>
    <lineage>
        <taxon>Eukaryota</taxon>
        <taxon>Metazoa</taxon>
        <taxon>Ecdysozoa</taxon>
        <taxon>Arthropoda</taxon>
        <taxon>Hexapoda</taxon>
        <taxon>Insecta</taxon>
        <taxon>Pterygota</taxon>
        <taxon>Neoptera</taxon>
        <taxon>Paraneoptera</taxon>
        <taxon>Hemiptera</taxon>
        <taxon>Auchenorrhyncha</taxon>
        <taxon>Membracoidea</taxon>
        <taxon>Cicadellidae</taxon>
        <taxon>Cicadellinae</taxon>
        <taxon>Cicadellini</taxon>
        <taxon>Graphocephala</taxon>
    </lineage>
</organism>
<dbReference type="InterPro" id="IPR050958">
    <property type="entry name" value="Cell_Adh-Cytoskel_Orgn"/>
</dbReference>
<evidence type="ECO:0000259" key="4">
    <source>
        <dbReference type="PROSITE" id="PS50853"/>
    </source>
</evidence>
<dbReference type="Pfam" id="PF07679">
    <property type="entry name" value="I-set"/>
    <property type="match status" value="1"/>
</dbReference>
<evidence type="ECO:0000256" key="1">
    <source>
        <dbReference type="ARBA" id="ARBA00023157"/>
    </source>
</evidence>
<reference evidence="5" key="1">
    <citation type="submission" date="2015-11" db="EMBL/GenBank/DDBJ databases">
        <title>De novo transcriptome assembly of four potential Pierce s Disease insect vectors from Arizona vineyards.</title>
        <authorList>
            <person name="Tassone E.E."/>
        </authorList>
    </citation>
    <scope>NUCLEOTIDE SEQUENCE</scope>
</reference>
<name>A0A1B6MUR7_9HEMI</name>
<dbReference type="PROSITE" id="PS50835">
    <property type="entry name" value="IG_LIKE"/>
    <property type="match status" value="1"/>
</dbReference>
<dbReference type="FunFam" id="2.60.40.10:FF:000032">
    <property type="entry name" value="palladin isoform X1"/>
    <property type="match status" value="1"/>
</dbReference>
<feature type="domain" description="Fibronectin type-III" evidence="4">
    <location>
        <begin position="72"/>
        <end position="179"/>
    </location>
</feature>
<proteinExistence type="predicted"/>
<dbReference type="InterPro" id="IPR036116">
    <property type="entry name" value="FN3_sf"/>
</dbReference>